<dbReference type="EMBL" id="ABCK01000005">
    <property type="protein sequence ID" value="EDM28319.1"/>
    <property type="molecule type" value="Genomic_DNA"/>
</dbReference>
<protein>
    <submittedName>
        <fullName evidence="2">Transcription termination factor Rho</fullName>
    </submittedName>
</protein>
<feature type="chain" id="PRO_5002694415" evidence="1">
    <location>
        <begin position="18"/>
        <end position="340"/>
    </location>
</feature>
<accession>A6DIN3</accession>
<dbReference type="Proteomes" id="UP000004947">
    <property type="component" value="Unassembled WGS sequence"/>
</dbReference>
<feature type="signal peptide" evidence="1">
    <location>
        <begin position="1"/>
        <end position="17"/>
    </location>
</feature>
<organism evidence="2 3">
    <name type="scientific">Lentisphaera araneosa HTCC2155</name>
    <dbReference type="NCBI Taxonomy" id="313628"/>
    <lineage>
        <taxon>Bacteria</taxon>
        <taxon>Pseudomonadati</taxon>
        <taxon>Lentisphaerota</taxon>
        <taxon>Lentisphaeria</taxon>
        <taxon>Lentisphaerales</taxon>
        <taxon>Lentisphaeraceae</taxon>
        <taxon>Lentisphaera</taxon>
    </lineage>
</organism>
<evidence type="ECO:0000256" key="1">
    <source>
        <dbReference type="SAM" id="SignalP"/>
    </source>
</evidence>
<comment type="caution">
    <text evidence="2">The sequence shown here is derived from an EMBL/GenBank/DDBJ whole genome shotgun (WGS) entry which is preliminary data.</text>
</comment>
<proteinExistence type="predicted"/>
<keyword evidence="3" id="KW-1185">Reference proteome</keyword>
<gene>
    <name evidence="2" type="primary">rho</name>
    <name evidence="2" type="ORF">LNTAR_10401</name>
</gene>
<dbReference type="STRING" id="313628.LNTAR_10401"/>
<keyword evidence="1" id="KW-0732">Signal</keyword>
<reference evidence="2 3" key="1">
    <citation type="journal article" date="2010" name="J. Bacteriol.">
        <title>Genome sequence of Lentisphaera araneosa HTCC2155T, the type species of the order Lentisphaerales in the phylum Lentisphaerae.</title>
        <authorList>
            <person name="Thrash J.C."/>
            <person name="Cho J.C."/>
            <person name="Vergin K.L."/>
            <person name="Morris R.M."/>
            <person name="Giovannoni S.J."/>
        </authorList>
    </citation>
    <scope>NUCLEOTIDE SEQUENCE [LARGE SCALE GENOMIC DNA]</scope>
    <source>
        <strain evidence="2 3">HTCC2155</strain>
    </source>
</reference>
<dbReference type="RefSeq" id="WP_007277762.1">
    <property type="nucleotide sequence ID" value="NZ_ABCK01000005.1"/>
</dbReference>
<sequence>MRLFALALILFVFNAHAENPKLFLKNVPINNNLVVGLDLEAIIALQNKFGLTEADEQIETFKDFMGIEPSQLSSLIIAGSGDFANPNNESGFMLLKGNAALHAEKVLHSFFNKQEGMKAKETKFNNHPVYLVETSQMSQDPVAATPAMPVKDIYLSNLSEDTLLVGTKKSLKEVLSTVKFDKMLNITSSSQMMKIMDDEPALLFVAFSFENFLSTTAGQALAINPVAQGLDMESLLGLMFNADYKKETGHKLSLNLSFFSIDARKAFETKVKQLRNQQQEAIQHGKLEISGGSNKLSVTYSLSDEDLKNTIKSIRSQVSGVPLEEVEEIEEELEIPEEIE</sequence>
<dbReference type="AlphaFoldDB" id="A6DIN3"/>
<evidence type="ECO:0000313" key="2">
    <source>
        <dbReference type="EMBL" id="EDM28319.1"/>
    </source>
</evidence>
<name>A6DIN3_9BACT</name>
<evidence type="ECO:0000313" key="3">
    <source>
        <dbReference type="Proteomes" id="UP000004947"/>
    </source>
</evidence>